<dbReference type="InterPro" id="IPR036291">
    <property type="entry name" value="NAD(P)-bd_dom_sf"/>
</dbReference>
<organism evidence="1 2">
    <name type="scientific">Clostridium gelidum</name>
    <dbReference type="NCBI Taxonomy" id="704125"/>
    <lineage>
        <taxon>Bacteria</taxon>
        <taxon>Bacillati</taxon>
        <taxon>Bacillota</taxon>
        <taxon>Clostridia</taxon>
        <taxon>Eubacteriales</taxon>
        <taxon>Clostridiaceae</taxon>
        <taxon>Clostridium</taxon>
    </lineage>
</organism>
<dbReference type="EMBL" id="AP024849">
    <property type="protein sequence ID" value="BCZ46551.1"/>
    <property type="molecule type" value="Genomic_DNA"/>
</dbReference>
<dbReference type="Pfam" id="PF00106">
    <property type="entry name" value="adh_short"/>
    <property type="match status" value="1"/>
</dbReference>
<dbReference type="Gene3D" id="3.40.50.720">
    <property type="entry name" value="NAD(P)-binding Rossmann-like Domain"/>
    <property type="match status" value="1"/>
</dbReference>
<dbReference type="InterPro" id="IPR002347">
    <property type="entry name" value="SDR_fam"/>
</dbReference>
<evidence type="ECO:0000313" key="1">
    <source>
        <dbReference type="EMBL" id="BCZ46551.1"/>
    </source>
</evidence>
<dbReference type="Proteomes" id="UP000824633">
    <property type="component" value="Chromosome"/>
</dbReference>
<name>A0ABM7T5L6_9CLOT</name>
<reference evidence="2" key="1">
    <citation type="submission" date="2021-07" db="EMBL/GenBank/DDBJ databases">
        <title>Complete genome sequencing of a Clostridium isolate.</title>
        <authorList>
            <person name="Ueki A."/>
            <person name="Tonouchi A."/>
        </authorList>
    </citation>
    <scope>NUCLEOTIDE SEQUENCE [LARGE SCALE GENOMIC DNA]</scope>
    <source>
        <strain evidence="2">C5S11</strain>
    </source>
</reference>
<evidence type="ECO:0000313" key="2">
    <source>
        <dbReference type="Proteomes" id="UP000824633"/>
    </source>
</evidence>
<accession>A0ABM7T5L6</accession>
<sequence length="70" mass="7835">MNFKNKVCVITGGALGIGRCLTREFARSGEKVIFIDNDKKAGEESLKYIKKKDGDDLFFVGDISEEKTFL</sequence>
<gene>
    <name evidence="1" type="ORF">psyc5s11_26180</name>
</gene>
<dbReference type="RefSeq" id="WP_224038025.1">
    <property type="nucleotide sequence ID" value="NZ_AP024849.1"/>
</dbReference>
<dbReference type="SUPFAM" id="SSF51735">
    <property type="entry name" value="NAD(P)-binding Rossmann-fold domains"/>
    <property type="match status" value="1"/>
</dbReference>
<proteinExistence type="predicted"/>
<protein>
    <recommendedName>
        <fullName evidence="3">SDR family NAD(P)-dependent oxidoreductase</fullName>
    </recommendedName>
</protein>
<keyword evidence="2" id="KW-1185">Reference proteome</keyword>
<evidence type="ECO:0008006" key="3">
    <source>
        <dbReference type="Google" id="ProtNLM"/>
    </source>
</evidence>